<dbReference type="EMBL" id="UINC01006620">
    <property type="protein sequence ID" value="SVA28645.1"/>
    <property type="molecule type" value="Genomic_DNA"/>
</dbReference>
<feature type="transmembrane region" description="Helical" evidence="1">
    <location>
        <begin position="148"/>
        <end position="165"/>
    </location>
</feature>
<protein>
    <recommendedName>
        <fullName evidence="3">Glycosyltransferase 2-like domain-containing protein</fullName>
    </recommendedName>
</protein>
<evidence type="ECO:0000256" key="1">
    <source>
        <dbReference type="SAM" id="Phobius"/>
    </source>
</evidence>
<dbReference type="SUPFAM" id="SSF53448">
    <property type="entry name" value="Nucleotide-diphospho-sugar transferases"/>
    <property type="match status" value="1"/>
</dbReference>
<proteinExistence type="predicted"/>
<reference evidence="2" key="1">
    <citation type="submission" date="2018-05" db="EMBL/GenBank/DDBJ databases">
        <authorList>
            <person name="Lanie J.A."/>
            <person name="Ng W.-L."/>
            <person name="Kazmierczak K.M."/>
            <person name="Andrzejewski T.M."/>
            <person name="Davidsen T.M."/>
            <person name="Wayne K.J."/>
            <person name="Tettelin H."/>
            <person name="Glass J.I."/>
            <person name="Rusch D."/>
            <person name="Podicherti R."/>
            <person name="Tsui H.-C.T."/>
            <person name="Winkler M.E."/>
        </authorList>
    </citation>
    <scope>NUCLEOTIDE SEQUENCE</scope>
</reference>
<dbReference type="InterPro" id="IPR029044">
    <property type="entry name" value="Nucleotide-diphossugar_trans"/>
</dbReference>
<name>A0A381UKF2_9ZZZZ</name>
<keyword evidence="1" id="KW-0812">Transmembrane</keyword>
<keyword evidence="1" id="KW-1133">Transmembrane helix</keyword>
<evidence type="ECO:0000313" key="2">
    <source>
        <dbReference type="EMBL" id="SVA28645.1"/>
    </source>
</evidence>
<dbReference type="AlphaFoldDB" id="A0A381UKF2"/>
<keyword evidence="1" id="KW-0472">Membrane</keyword>
<gene>
    <name evidence="2" type="ORF">METZ01_LOCUS81499</name>
</gene>
<accession>A0A381UKF2</accession>
<organism evidence="2">
    <name type="scientific">marine metagenome</name>
    <dbReference type="NCBI Taxonomy" id="408172"/>
    <lineage>
        <taxon>unclassified sequences</taxon>
        <taxon>metagenomes</taxon>
        <taxon>ecological metagenomes</taxon>
    </lineage>
</organism>
<evidence type="ECO:0008006" key="3">
    <source>
        <dbReference type="Google" id="ProtNLM"/>
    </source>
</evidence>
<sequence length="191" mass="22045">MNLFNDYEKDKFCIGGRIIEKNTTMFKENNSIVGGWITWYGKTLKNFDTVKSGECEWATGGNFGLTKDLFIEAGGFDPNFIGTAVLEDGDFGYAVKKIGGRVYYYPEPVIEHLRIPTGGVRQKNPAEGMFYRAHNTVYFFRKHGRRRFLFFVFVYLNGVALKEWVKQKHGLSAFIWTWIGFYKGLITKLNK</sequence>
<feature type="transmembrane region" description="Helical" evidence="1">
    <location>
        <begin position="171"/>
        <end position="189"/>
    </location>
</feature>
<dbReference type="Gene3D" id="3.90.550.10">
    <property type="entry name" value="Spore Coat Polysaccharide Biosynthesis Protein SpsA, Chain A"/>
    <property type="match status" value="1"/>
</dbReference>